<accession>A0ABD5YRN0</accession>
<name>A0ABD5YRN0_9EURY</name>
<evidence type="ECO:0000313" key="3">
    <source>
        <dbReference type="EMBL" id="MFC7191975.1"/>
    </source>
</evidence>
<dbReference type="EMBL" id="JBHTAX010000002">
    <property type="protein sequence ID" value="MFC7191975.1"/>
    <property type="molecule type" value="Genomic_DNA"/>
</dbReference>
<reference evidence="3" key="3">
    <citation type="submission" date="2024-09" db="EMBL/GenBank/DDBJ databases">
        <authorList>
            <person name="Sun Q."/>
        </authorList>
    </citation>
    <scope>NUCLEOTIDE SEQUENCE</scope>
    <source>
        <strain evidence="3">NBRC 107106</strain>
    </source>
</reference>
<dbReference type="EMBL" id="JBHTAX010000001">
    <property type="protein sequence ID" value="MFC7188397.1"/>
    <property type="molecule type" value="Genomic_DNA"/>
</dbReference>
<dbReference type="AlphaFoldDB" id="A0ABD5YRN0"/>
<evidence type="ECO:0008006" key="5">
    <source>
        <dbReference type="Google" id="ProtNLM"/>
    </source>
</evidence>
<reference evidence="3" key="1">
    <citation type="journal article" date="2014" name="Int. J. Syst. Evol. Microbiol.">
        <title>Complete genome sequence of Corynebacterium casei LMG S-19264T (=DSM 44701T), isolated from a smear-ripened cheese.</title>
        <authorList>
            <consortium name="US DOE Joint Genome Institute (JGI-PGF)"/>
            <person name="Walter F."/>
            <person name="Albersmeier A."/>
            <person name="Kalinowski J."/>
            <person name="Ruckert C."/>
        </authorList>
    </citation>
    <scope>NUCLEOTIDE SEQUENCE [LARGE SCALE GENOMIC DNA]</scope>
    <source>
        <strain evidence="3">NBRC 107106</strain>
    </source>
</reference>
<comment type="caution">
    <text evidence="3">The sequence shown here is derived from an EMBL/GenBank/DDBJ whole genome shotgun (WGS) entry which is preliminary data.</text>
</comment>
<evidence type="ECO:0000313" key="2">
    <source>
        <dbReference type="EMBL" id="MFC7191910.1"/>
    </source>
</evidence>
<dbReference type="Proteomes" id="UP001596417">
    <property type="component" value="Unassembled WGS sequence"/>
</dbReference>
<protein>
    <recommendedName>
        <fullName evidence="5">RanBP2-type domain-containing protein</fullName>
    </recommendedName>
</protein>
<evidence type="ECO:0000313" key="4">
    <source>
        <dbReference type="Proteomes" id="UP001596417"/>
    </source>
</evidence>
<dbReference type="EMBL" id="JBHTAX010000001">
    <property type="protein sequence ID" value="MFC7191910.1"/>
    <property type="molecule type" value="Genomic_DNA"/>
</dbReference>
<sequence length="49" mass="5798">MNLEEYNEEKPWQCPKCGAKGEFSDDCALCRMEEDYEENKELYQAMGEL</sequence>
<organism evidence="3 4">
    <name type="scientific">Halocatena marina</name>
    <dbReference type="NCBI Taxonomy" id="2934937"/>
    <lineage>
        <taxon>Archaea</taxon>
        <taxon>Methanobacteriati</taxon>
        <taxon>Methanobacteriota</taxon>
        <taxon>Stenosarchaea group</taxon>
        <taxon>Halobacteria</taxon>
        <taxon>Halobacteriales</taxon>
        <taxon>Natronomonadaceae</taxon>
        <taxon>Halocatena</taxon>
    </lineage>
</organism>
<dbReference type="RefSeq" id="WP_264822370.1">
    <property type="nucleotide sequence ID" value="NZ_CP110249.1"/>
</dbReference>
<proteinExistence type="predicted"/>
<evidence type="ECO:0000313" key="1">
    <source>
        <dbReference type="EMBL" id="MFC7188397.1"/>
    </source>
</evidence>
<gene>
    <name evidence="1" type="ORF">ACFQL7_00025</name>
    <name evidence="2" type="ORF">ACFQL7_20370</name>
    <name evidence="3" type="ORF">ACFQL7_20710</name>
</gene>
<keyword evidence="4" id="KW-1185">Reference proteome</keyword>
<dbReference type="GeneID" id="76201700"/>
<reference evidence="4" key="2">
    <citation type="journal article" date="2019" name="Int. J. Syst. Evol. Microbiol.">
        <title>The Global Catalogue of Microorganisms (GCM) 10K type strain sequencing project: providing services to taxonomists for standard genome sequencing and annotation.</title>
        <authorList>
            <consortium name="The Broad Institute Genomics Platform"/>
            <consortium name="The Broad Institute Genome Sequencing Center for Infectious Disease"/>
            <person name="Wu L."/>
            <person name="Ma J."/>
        </authorList>
    </citation>
    <scope>NUCLEOTIDE SEQUENCE [LARGE SCALE GENOMIC DNA]</scope>
    <source>
        <strain evidence="4">RDMS1</strain>
    </source>
</reference>